<reference evidence="2" key="1">
    <citation type="journal article" date="2019" name="Int. J. Syst. Evol. Microbiol.">
        <title>The Global Catalogue of Microorganisms (GCM) 10K type strain sequencing project: providing services to taxonomists for standard genome sequencing and annotation.</title>
        <authorList>
            <consortium name="The Broad Institute Genomics Platform"/>
            <consortium name="The Broad Institute Genome Sequencing Center for Infectious Disease"/>
            <person name="Wu L."/>
            <person name="Ma J."/>
        </authorList>
    </citation>
    <scope>NUCLEOTIDE SEQUENCE [LARGE SCALE GENOMIC DNA]</scope>
    <source>
        <strain evidence="2">JCM 14193</strain>
    </source>
</reference>
<evidence type="ECO:0000313" key="1">
    <source>
        <dbReference type="EMBL" id="GAA0467562.1"/>
    </source>
</evidence>
<name>A0ABP3JYV9_9BACI</name>
<dbReference type="EMBL" id="BAAACZ010000019">
    <property type="protein sequence ID" value="GAA0467562.1"/>
    <property type="molecule type" value="Genomic_DNA"/>
</dbReference>
<dbReference type="Pfam" id="PF10612">
    <property type="entry name" value="Spore-coat_CotZ"/>
    <property type="match status" value="1"/>
</dbReference>
<accession>A0ABP3JYV9</accession>
<evidence type="ECO:0000313" key="2">
    <source>
        <dbReference type="Proteomes" id="UP001500740"/>
    </source>
</evidence>
<dbReference type="Proteomes" id="UP001500740">
    <property type="component" value="Unassembled WGS sequence"/>
</dbReference>
<dbReference type="InterPro" id="IPR019593">
    <property type="entry name" value="Spore_coat_protein_Z/Y"/>
</dbReference>
<evidence type="ECO:0008006" key="3">
    <source>
        <dbReference type="Google" id="ProtNLM"/>
    </source>
</evidence>
<organism evidence="1 2">
    <name type="scientific">Alkalibacillus silvisoli</name>
    <dbReference type="NCBI Taxonomy" id="392823"/>
    <lineage>
        <taxon>Bacteria</taxon>
        <taxon>Bacillati</taxon>
        <taxon>Bacillota</taxon>
        <taxon>Bacilli</taxon>
        <taxon>Bacillales</taxon>
        <taxon>Bacillaceae</taxon>
        <taxon>Alkalibacillus</taxon>
    </lineage>
</organism>
<comment type="caution">
    <text evidence="1">The sequence shown here is derived from an EMBL/GenBank/DDBJ whole genome shotgun (WGS) entry which is preliminary data.</text>
</comment>
<protein>
    <recommendedName>
        <fullName evidence="3">Spore coat protein</fullName>
    </recommendedName>
</protein>
<keyword evidence="2" id="KW-1185">Reference proteome</keyword>
<sequence>MWDDCKDFDCKDSKCVCKTVRQIAAAQDEITTPECDVSCKQSIQNLVSPAVTTGNDTIPFILYCKGSCKPFLGSGVLQSVVNNVTEFNCFESPIFRVSKVYKDCCADLELLLPVNGNGQCPGRKKRDVCDYFDGATGLQRTGICIKVDLCDFVAISCLEPVRALPVSDFNVTRAAGRE</sequence>
<dbReference type="RefSeq" id="WP_343783910.1">
    <property type="nucleotide sequence ID" value="NZ_BAAACZ010000019.1"/>
</dbReference>
<proteinExistence type="predicted"/>
<gene>
    <name evidence="1" type="ORF">GCM10008935_24370</name>
</gene>